<dbReference type="KEGG" id="dog:HP555_06230"/>
<evidence type="ECO:0000256" key="6">
    <source>
        <dbReference type="ARBA" id="ARBA00023136"/>
    </source>
</evidence>
<dbReference type="GO" id="GO:0009279">
    <property type="term" value="C:cell outer membrane"/>
    <property type="evidence" value="ECO:0007669"/>
    <property type="project" value="UniProtKB-SubCell"/>
</dbReference>
<comment type="subcellular location">
    <subcellularLocation>
        <location evidence="1">Cell outer membrane</location>
        <topology evidence="1">Multi-pass membrane protein</topology>
    </subcellularLocation>
</comment>
<evidence type="ECO:0000256" key="5">
    <source>
        <dbReference type="ARBA" id="ARBA00022729"/>
    </source>
</evidence>
<proteinExistence type="inferred from homology"/>
<feature type="signal peptide" evidence="8">
    <location>
        <begin position="1"/>
        <end position="21"/>
    </location>
</feature>
<dbReference type="PANTHER" id="PTHR35093">
    <property type="entry name" value="OUTER MEMBRANE PROTEIN NMB0088-RELATED"/>
    <property type="match status" value="1"/>
</dbReference>
<keyword evidence="4" id="KW-0812">Transmembrane</keyword>
<keyword evidence="3" id="KW-1134">Transmembrane beta strand</keyword>
<protein>
    <submittedName>
        <fullName evidence="9">Transporter</fullName>
    </submittedName>
</protein>
<evidence type="ECO:0000256" key="4">
    <source>
        <dbReference type="ARBA" id="ARBA00022692"/>
    </source>
</evidence>
<feature type="chain" id="PRO_5032555698" evidence="8">
    <location>
        <begin position="22"/>
        <end position="424"/>
    </location>
</feature>
<keyword evidence="6" id="KW-0472">Membrane</keyword>
<dbReference type="PANTHER" id="PTHR35093:SF8">
    <property type="entry name" value="OUTER MEMBRANE PROTEIN NMB0088-RELATED"/>
    <property type="match status" value="1"/>
</dbReference>
<evidence type="ECO:0000256" key="3">
    <source>
        <dbReference type="ARBA" id="ARBA00022452"/>
    </source>
</evidence>
<evidence type="ECO:0000256" key="8">
    <source>
        <dbReference type="SAM" id="SignalP"/>
    </source>
</evidence>
<dbReference type="RefSeq" id="WP_199264314.1">
    <property type="nucleotide sequence ID" value="NZ_CP054140.1"/>
</dbReference>
<organism evidence="9 10">
    <name type="scientific">Desulfobulbus oligotrophicus</name>
    <dbReference type="NCBI Taxonomy" id="1909699"/>
    <lineage>
        <taxon>Bacteria</taxon>
        <taxon>Pseudomonadati</taxon>
        <taxon>Thermodesulfobacteriota</taxon>
        <taxon>Desulfobulbia</taxon>
        <taxon>Desulfobulbales</taxon>
        <taxon>Desulfobulbaceae</taxon>
        <taxon>Desulfobulbus</taxon>
    </lineage>
</organism>
<gene>
    <name evidence="9" type="ORF">HP555_06230</name>
</gene>
<evidence type="ECO:0000313" key="10">
    <source>
        <dbReference type="Proteomes" id="UP000596092"/>
    </source>
</evidence>
<dbReference type="Proteomes" id="UP000596092">
    <property type="component" value="Chromosome"/>
</dbReference>
<evidence type="ECO:0000256" key="1">
    <source>
        <dbReference type="ARBA" id="ARBA00004571"/>
    </source>
</evidence>
<reference evidence="9 10" key="1">
    <citation type="submission" date="2020-05" db="EMBL/GenBank/DDBJ databases">
        <title>Complete genome of Desulfobulbus oligotrophicus.</title>
        <authorList>
            <person name="Podar M."/>
        </authorList>
    </citation>
    <scope>NUCLEOTIDE SEQUENCE [LARGE SCALE GENOMIC DNA]</scope>
    <source>
        <strain evidence="9 10">Prop6</strain>
    </source>
</reference>
<dbReference type="InterPro" id="IPR005017">
    <property type="entry name" value="OMPP1/FadL/TodX"/>
</dbReference>
<dbReference type="AlphaFoldDB" id="A0A7T5VCW2"/>
<dbReference type="EMBL" id="CP054140">
    <property type="protein sequence ID" value="QQG65492.1"/>
    <property type="molecule type" value="Genomic_DNA"/>
</dbReference>
<evidence type="ECO:0000313" key="9">
    <source>
        <dbReference type="EMBL" id="QQG65492.1"/>
    </source>
</evidence>
<accession>A0A7T5VCW2</accession>
<keyword evidence="10" id="KW-1185">Reference proteome</keyword>
<name>A0A7T5VCW2_9BACT</name>
<sequence>MKKVFLAIGVVLLAAQGDVWASAYRIPEQSVNSTARSGAYTAYTPGADATYFNPANMSWLDNKTQIEVNGTWIHLTSISYTDARSATLSGDSESENFFMPTLFAVSPDFNNFRFGFSVTTPAGLSKQWQDPYPRTFAEEFTLKVFEFNPTVSYKLNDLFSVGGGVRAVYVDGKVKSRGIVQQPNVTAHRDMDGDTWEAGYNLALTVRPTEKMNLSLTYRSKVDLGVEGHADLATNLNRLPIPPFSPIPSTYIGDTGVEIPLPAVLSAAVAYTFFDQLTVEFQYDRTYWSDYKDLDFTYPVSLLNPVLTGAFDDPVVKNWQDTDSWRLSLVYDLKNDWVLMAGFGIDKNPMPSSTVGFELPDSDALVYSAGVRYTINQAMEVGAAYLYDYKKSRSVNNIAEDGRLNGTLKDASAGLLTVGFTYKF</sequence>
<evidence type="ECO:0000256" key="7">
    <source>
        <dbReference type="ARBA" id="ARBA00023237"/>
    </source>
</evidence>
<evidence type="ECO:0000256" key="2">
    <source>
        <dbReference type="ARBA" id="ARBA00008163"/>
    </source>
</evidence>
<dbReference type="GO" id="GO:0015483">
    <property type="term" value="F:long-chain fatty acid transporting porin activity"/>
    <property type="evidence" value="ECO:0007669"/>
    <property type="project" value="TreeGrafter"/>
</dbReference>
<keyword evidence="7" id="KW-0998">Cell outer membrane</keyword>
<keyword evidence="5 8" id="KW-0732">Signal</keyword>
<comment type="similarity">
    <text evidence="2">Belongs to the OmpP1/FadL family.</text>
</comment>
<dbReference type="SUPFAM" id="SSF56935">
    <property type="entry name" value="Porins"/>
    <property type="match status" value="1"/>
</dbReference>
<dbReference type="Gene3D" id="2.40.160.60">
    <property type="entry name" value="Outer membrane protein transport protein (OMPP1/FadL/TodX)"/>
    <property type="match status" value="1"/>
</dbReference>
<dbReference type="Pfam" id="PF03349">
    <property type="entry name" value="Toluene_X"/>
    <property type="match status" value="1"/>
</dbReference>